<dbReference type="Pfam" id="PF01464">
    <property type="entry name" value="SLT"/>
    <property type="match status" value="1"/>
</dbReference>
<dbReference type="CDD" id="cd13401">
    <property type="entry name" value="Slt70-like"/>
    <property type="match status" value="1"/>
</dbReference>
<gene>
    <name evidence="6" type="primary">slt_1</name>
    <name evidence="6" type="ORF">PRI8871_01701</name>
</gene>
<accession>A0A2R8AV67</accession>
<dbReference type="AlphaFoldDB" id="A0A2R8AV67"/>
<protein>
    <submittedName>
        <fullName evidence="6">Soluble lytic murein transglycosylase</fullName>
        <ecNumber evidence="6">4.2.2.-</ecNumber>
    </submittedName>
</protein>
<dbReference type="InterPro" id="IPR008258">
    <property type="entry name" value="Transglycosylase_SLT_dom_1"/>
</dbReference>
<dbReference type="Gene3D" id="1.25.20.10">
    <property type="entry name" value="Bacterial muramidases"/>
    <property type="match status" value="1"/>
</dbReference>
<evidence type="ECO:0000259" key="5">
    <source>
        <dbReference type="Pfam" id="PF01464"/>
    </source>
</evidence>
<dbReference type="PROSITE" id="PS00922">
    <property type="entry name" value="TRANSGLYCOSYLASE"/>
    <property type="match status" value="1"/>
</dbReference>
<reference evidence="7" key="1">
    <citation type="submission" date="2018-03" db="EMBL/GenBank/DDBJ databases">
        <authorList>
            <person name="Rodrigo-Torres L."/>
            <person name="Arahal R. D."/>
            <person name="Lucena T."/>
        </authorList>
    </citation>
    <scope>NUCLEOTIDE SEQUENCE [LARGE SCALE GENOMIC DNA]</scope>
    <source>
        <strain evidence="7">CECT 8871</strain>
    </source>
</reference>
<dbReference type="InterPro" id="IPR008939">
    <property type="entry name" value="Lytic_TGlycosylase_superhlx_U"/>
</dbReference>
<dbReference type="GO" id="GO:0016020">
    <property type="term" value="C:membrane"/>
    <property type="evidence" value="ECO:0007669"/>
    <property type="project" value="InterPro"/>
</dbReference>
<sequence length="648" mass="71817">MRRLLPVLFLFLATICQAQEDVRPLAKAMQSMREGNWAAAKIEARGDGQHALDVILWHFLRDGQGDVATLMAFLGRNPDWPGLPYLKQKSEALLAEGDTGDVLRFFAGHPPRTGDGALTLARALRASGKQAEADKVLIEAWTTLPMSDSEVALYLADHGKLLAPHHEERLDTALWNGWEVNARAILPLVSDGYRALAEARLALRNMDNGVDGLIAAVPAKLANDPGLAYERFYWRDRKGRDDDAAALMLERSGDVASLGRPEFWAGFRRTEARDLMRRGDYALAYKVAATHQLKEGNDYADLEWVAGYLALRFLDRPKDALTHFEHLRDAVVTPISRGRAGYWMGRAYEAMGDPAGAAKAYAYGADYQTSFYGLLAAEKGRIPFDITLRGDETFPNWQEATFLDSSVFKAAILLLAAGELSLSERFLTHLAESLDRVQIGQMGQMLVDLRQPHIQVMLGKRAADYEIQVPGPYYALHPVAEKRWPVPTELVLSIARRESEFDPNVISGAGARGLMQLMPGTAQEVSGKLGLDYSQGKLLSDPMYNATLGSAYLAELAERYQGNAVLIAAAYNAGPSRPDRWMEDFGDPRTSKVDVVDWIEFIPFTETRNYVMRVTESLPVYRARLGQPPHPVPFSQELTGSTLLPLSP</sequence>
<evidence type="ECO:0000256" key="1">
    <source>
        <dbReference type="ARBA" id="ARBA00007734"/>
    </source>
</evidence>
<dbReference type="InterPro" id="IPR023346">
    <property type="entry name" value="Lysozyme-like_dom_sf"/>
</dbReference>
<dbReference type="EMBL" id="OMOJ01000002">
    <property type="protein sequence ID" value="SPF79900.1"/>
    <property type="molecule type" value="Genomic_DNA"/>
</dbReference>
<evidence type="ECO:0000313" key="7">
    <source>
        <dbReference type="Proteomes" id="UP000244904"/>
    </source>
</evidence>
<feature type="signal peptide" evidence="4">
    <location>
        <begin position="1"/>
        <end position="18"/>
    </location>
</feature>
<keyword evidence="3 4" id="KW-0732">Signal</keyword>
<comment type="similarity">
    <text evidence="1">Belongs to the transglycosylase Slt family.</text>
</comment>
<dbReference type="OrthoDB" id="9815002at2"/>
<feature type="domain" description="Transglycosylase SLT" evidence="5">
    <location>
        <begin position="480"/>
        <end position="589"/>
    </location>
</feature>
<comment type="similarity">
    <text evidence="2">Belongs to the virb1 family.</text>
</comment>
<dbReference type="GO" id="GO:0042597">
    <property type="term" value="C:periplasmic space"/>
    <property type="evidence" value="ECO:0007669"/>
    <property type="project" value="InterPro"/>
</dbReference>
<name>A0A2R8AV67_9RHOB</name>
<evidence type="ECO:0000256" key="4">
    <source>
        <dbReference type="SAM" id="SignalP"/>
    </source>
</evidence>
<dbReference type="RefSeq" id="WP_108885730.1">
    <property type="nucleotide sequence ID" value="NZ_OMOJ01000002.1"/>
</dbReference>
<evidence type="ECO:0000256" key="3">
    <source>
        <dbReference type="ARBA" id="ARBA00022729"/>
    </source>
</evidence>
<dbReference type="InterPro" id="IPR000189">
    <property type="entry name" value="Transglyc_AS"/>
</dbReference>
<dbReference type="Gene3D" id="1.10.530.10">
    <property type="match status" value="1"/>
</dbReference>
<dbReference type="PANTHER" id="PTHR37423">
    <property type="entry name" value="SOLUBLE LYTIC MUREIN TRANSGLYCOSYLASE-RELATED"/>
    <property type="match status" value="1"/>
</dbReference>
<dbReference type="SUPFAM" id="SSF53955">
    <property type="entry name" value="Lysozyme-like"/>
    <property type="match status" value="1"/>
</dbReference>
<keyword evidence="7" id="KW-1185">Reference proteome</keyword>
<evidence type="ECO:0000256" key="2">
    <source>
        <dbReference type="ARBA" id="ARBA00009387"/>
    </source>
</evidence>
<dbReference type="GO" id="GO:0008933">
    <property type="term" value="F:peptidoglycan lytic transglycosylase activity"/>
    <property type="evidence" value="ECO:0007669"/>
    <property type="project" value="InterPro"/>
</dbReference>
<proteinExistence type="inferred from homology"/>
<dbReference type="PANTHER" id="PTHR37423:SF2">
    <property type="entry name" value="MEMBRANE-BOUND LYTIC MUREIN TRANSGLYCOSYLASE C"/>
    <property type="match status" value="1"/>
</dbReference>
<dbReference type="Proteomes" id="UP000244904">
    <property type="component" value="Unassembled WGS sequence"/>
</dbReference>
<keyword evidence="6" id="KW-0456">Lyase</keyword>
<organism evidence="6 7">
    <name type="scientific">Pseudoprimorskyibacter insulae</name>
    <dbReference type="NCBI Taxonomy" id="1695997"/>
    <lineage>
        <taxon>Bacteria</taxon>
        <taxon>Pseudomonadati</taxon>
        <taxon>Pseudomonadota</taxon>
        <taxon>Alphaproteobacteria</taxon>
        <taxon>Rhodobacterales</taxon>
        <taxon>Paracoccaceae</taxon>
        <taxon>Pseudoprimorskyibacter</taxon>
    </lineage>
</organism>
<feature type="chain" id="PRO_5015324802" evidence="4">
    <location>
        <begin position="19"/>
        <end position="648"/>
    </location>
</feature>
<evidence type="ECO:0000313" key="6">
    <source>
        <dbReference type="EMBL" id="SPF79900.1"/>
    </source>
</evidence>
<dbReference type="GO" id="GO:0004553">
    <property type="term" value="F:hydrolase activity, hydrolyzing O-glycosyl compounds"/>
    <property type="evidence" value="ECO:0007669"/>
    <property type="project" value="InterPro"/>
</dbReference>
<dbReference type="SUPFAM" id="SSF48435">
    <property type="entry name" value="Bacterial muramidases"/>
    <property type="match status" value="1"/>
</dbReference>
<dbReference type="GO" id="GO:0000270">
    <property type="term" value="P:peptidoglycan metabolic process"/>
    <property type="evidence" value="ECO:0007669"/>
    <property type="project" value="InterPro"/>
</dbReference>
<dbReference type="EC" id="4.2.2.-" evidence="6"/>